<evidence type="ECO:0008006" key="3">
    <source>
        <dbReference type="Google" id="ProtNLM"/>
    </source>
</evidence>
<accession>A0AB73T7C1</accession>
<gene>
    <name evidence="1" type="ORF">C7383_103240</name>
</gene>
<dbReference type="Proteomes" id="UP000245412">
    <property type="component" value="Unassembled WGS sequence"/>
</dbReference>
<dbReference type="AlphaFoldDB" id="A0AB73T7C1"/>
<name>A0AB73T7C1_9FIRM</name>
<dbReference type="RefSeq" id="WP_109625498.1">
    <property type="nucleotide sequence ID" value="NZ_CABJAT010000007.1"/>
</dbReference>
<keyword evidence="2" id="KW-1185">Reference proteome</keyword>
<reference evidence="1 2" key="1">
    <citation type="submission" date="2018-05" db="EMBL/GenBank/DDBJ databases">
        <authorList>
            <person name="Goeker M."/>
            <person name="Huntemann M."/>
            <person name="Clum A."/>
            <person name="Pillay M."/>
            <person name="Palaniappan K."/>
            <person name="Varghese N."/>
            <person name="Mikhailova N."/>
            <person name="Stamatis D."/>
            <person name="Reddy T."/>
            <person name="Daum C."/>
            <person name="Shapiro N."/>
            <person name="Ivanova N."/>
            <person name="Kyrpides N."/>
            <person name="Woyke T."/>
        </authorList>
    </citation>
    <scope>NUCLEOTIDE SEQUENCE [LARGE SCALE GENOMIC DNA]</scope>
    <source>
        <strain evidence="1 2">DSM 26524</strain>
    </source>
</reference>
<evidence type="ECO:0000313" key="2">
    <source>
        <dbReference type="Proteomes" id="UP000245412"/>
    </source>
</evidence>
<evidence type="ECO:0000313" key="1">
    <source>
        <dbReference type="EMBL" id="PWJ77395.1"/>
    </source>
</evidence>
<dbReference type="EMBL" id="QGGY01000003">
    <property type="protein sequence ID" value="PWJ77395.1"/>
    <property type="molecule type" value="Genomic_DNA"/>
</dbReference>
<organism evidence="1 2">
    <name type="scientific">Murimonas intestini</name>
    <dbReference type="NCBI Taxonomy" id="1337051"/>
    <lineage>
        <taxon>Bacteria</taxon>
        <taxon>Bacillati</taxon>
        <taxon>Bacillota</taxon>
        <taxon>Clostridia</taxon>
        <taxon>Lachnospirales</taxon>
        <taxon>Lachnospiraceae</taxon>
        <taxon>Murimonas</taxon>
    </lineage>
</organism>
<protein>
    <recommendedName>
        <fullName evidence="3">DUF2383 domain-containing protein</fullName>
    </recommendedName>
</protein>
<comment type="caution">
    <text evidence="1">The sequence shown here is derived from an EMBL/GenBank/DDBJ whole genome shotgun (WGS) entry which is preliminary data.</text>
</comment>
<proteinExistence type="predicted"/>
<sequence>MLTHSEQNILEDICRNSKTAILDIHTILGKVYDDELALDLNRQAARYSRMQEKAVDRLLEKGVMPQPIGILERTKRWAAIQAETALNVSTPHVADMMLRANEERVERMHHTVEENPVTDNATCELAEEFLDFEEENLHILKTYL</sequence>